<dbReference type="Gene3D" id="3.40.50.970">
    <property type="match status" value="1"/>
</dbReference>
<keyword evidence="5 7" id="KW-0786">Thiamine pyrophosphate</keyword>
<evidence type="ECO:0000256" key="2">
    <source>
        <dbReference type="ARBA" id="ARBA00012281"/>
    </source>
</evidence>
<dbReference type="InterPro" id="IPR029061">
    <property type="entry name" value="THDP-binding"/>
</dbReference>
<dbReference type="PANTHER" id="PTHR11516">
    <property type="entry name" value="PYRUVATE DEHYDROGENASE E1 COMPONENT, ALPHA SUBUNIT BACTERIAL AND ORGANELLAR"/>
    <property type="match status" value="1"/>
</dbReference>
<protein>
    <recommendedName>
        <fullName evidence="3 7">Pyruvate dehydrogenase E1 component subunit alpha</fullName>
        <ecNumber evidence="2 7">1.2.4.1</ecNumber>
    </recommendedName>
</protein>
<dbReference type="PANTHER" id="PTHR11516:SF60">
    <property type="entry name" value="PYRUVATE DEHYDROGENASE E1 COMPONENT SUBUNIT ALPHA"/>
    <property type="match status" value="1"/>
</dbReference>
<dbReference type="GO" id="GO:0006086">
    <property type="term" value="P:pyruvate decarboxylation to acetyl-CoA"/>
    <property type="evidence" value="ECO:0007669"/>
    <property type="project" value="InterPro"/>
</dbReference>
<organism evidence="9 10">
    <name type="scientific">Candidatus Desantisbacteria bacterium CG_4_10_14_0_8_um_filter_48_22</name>
    <dbReference type="NCBI Taxonomy" id="1974543"/>
    <lineage>
        <taxon>Bacteria</taxon>
        <taxon>Candidatus Desantisiibacteriota</taxon>
    </lineage>
</organism>
<feature type="domain" description="Dehydrogenase E1 component" evidence="8">
    <location>
        <begin position="17"/>
        <end position="314"/>
    </location>
</feature>
<gene>
    <name evidence="7 9" type="primary">pdhA</name>
    <name evidence="9" type="ORF">COY52_05575</name>
</gene>
<comment type="caution">
    <text evidence="9">The sequence shown here is derived from an EMBL/GenBank/DDBJ whole genome shotgun (WGS) entry which is preliminary data.</text>
</comment>
<comment type="catalytic activity">
    <reaction evidence="7">
        <text>N(6)-[(R)-lipoyl]-L-lysyl-[protein] + pyruvate + H(+) = N(6)-[(R)-S(8)-acetyldihydrolipoyl]-L-lysyl-[protein] + CO2</text>
        <dbReference type="Rhea" id="RHEA:19189"/>
        <dbReference type="Rhea" id="RHEA-COMP:10474"/>
        <dbReference type="Rhea" id="RHEA-COMP:10478"/>
        <dbReference type="ChEBI" id="CHEBI:15361"/>
        <dbReference type="ChEBI" id="CHEBI:15378"/>
        <dbReference type="ChEBI" id="CHEBI:16526"/>
        <dbReference type="ChEBI" id="CHEBI:83099"/>
        <dbReference type="ChEBI" id="CHEBI:83111"/>
        <dbReference type="EC" id="1.2.4.1"/>
    </reaction>
</comment>
<dbReference type="Pfam" id="PF00676">
    <property type="entry name" value="E1_dh"/>
    <property type="match status" value="1"/>
</dbReference>
<evidence type="ECO:0000256" key="1">
    <source>
        <dbReference type="ARBA" id="ARBA00001964"/>
    </source>
</evidence>
<dbReference type="EMBL" id="PFMR01000150">
    <property type="protein sequence ID" value="PIZ17001.1"/>
    <property type="molecule type" value="Genomic_DNA"/>
</dbReference>
<dbReference type="SUPFAM" id="SSF52518">
    <property type="entry name" value="Thiamin diphosphate-binding fold (THDP-binding)"/>
    <property type="match status" value="1"/>
</dbReference>
<reference evidence="10" key="1">
    <citation type="submission" date="2017-09" db="EMBL/GenBank/DDBJ databases">
        <title>Depth-based differentiation of microbial function through sediment-hosted aquifers and enrichment of novel symbionts in the deep terrestrial subsurface.</title>
        <authorList>
            <person name="Probst A.J."/>
            <person name="Ladd B."/>
            <person name="Jarett J.K."/>
            <person name="Geller-Mcgrath D.E."/>
            <person name="Sieber C.M.K."/>
            <person name="Emerson J.B."/>
            <person name="Anantharaman K."/>
            <person name="Thomas B.C."/>
            <person name="Malmstrom R."/>
            <person name="Stieglmeier M."/>
            <person name="Klingl A."/>
            <person name="Woyke T."/>
            <person name="Ryan C.M."/>
            <person name="Banfield J.F."/>
        </authorList>
    </citation>
    <scope>NUCLEOTIDE SEQUENCE [LARGE SCALE GENOMIC DNA]</scope>
</reference>
<dbReference type="NCBIfam" id="TIGR03182">
    <property type="entry name" value="PDH_E1_alph_y"/>
    <property type="match status" value="1"/>
</dbReference>
<evidence type="ECO:0000256" key="7">
    <source>
        <dbReference type="RuleBase" id="RU361139"/>
    </source>
</evidence>
<dbReference type="GO" id="GO:0004739">
    <property type="term" value="F:pyruvate dehydrogenase (acetyl-transferring) activity"/>
    <property type="evidence" value="ECO:0007669"/>
    <property type="project" value="UniProtKB-UniRule"/>
</dbReference>
<name>A0A2M7SBY0_9BACT</name>
<proteinExistence type="predicted"/>
<comment type="subunit">
    <text evidence="7">Heterodimer of an alpha and a beta chain.</text>
</comment>
<evidence type="ECO:0000256" key="6">
    <source>
        <dbReference type="ARBA" id="ARBA00023317"/>
    </source>
</evidence>
<dbReference type="Proteomes" id="UP000229307">
    <property type="component" value="Unassembled WGS sequence"/>
</dbReference>
<dbReference type="CDD" id="cd02000">
    <property type="entry name" value="TPP_E1_PDC_ADC_BCADC"/>
    <property type="match status" value="1"/>
</dbReference>
<dbReference type="AlphaFoldDB" id="A0A2M7SBY0"/>
<comment type="function">
    <text evidence="7">The pyruvate dehydrogenase complex catalyzes the overall conversion of pyruvate to acetyl-CoA and CO(2).</text>
</comment>
<dbReference type="InterPro" id="IPR017597">
    <property type="entry name" value="Pyrv_DH_E1_asu_subgrp-y"/>
</dbReference>
<sequence>MEEVNVKKEEAAKLLRQMYQIRFFEDKIMELLGQNVIDGGSHLYAGEEAVAVGSCAGIRPDDWIASTHRGHGHAIAKGGVISELMAEIFGKVTGCCKGKGGSLHLCDPATRNLGATGIVGANIPVAVGAALALKKDKSENVVLCYFGDGAINQGVFHESMNMAAVWKLPVLFICENNLYGMSGAVNRVTTTNDLYTRSSAYGVPGEAVDGMDVLAVKEIVMKYAEKARKGEGPSLIECKTYRYYGHSRSDPRAYRTKDEEKEWQAKDPILKFRSKVILAGIISEAVCDDIRAEVKQEIEDAVRFAMNSPWPKPEEVTEDLFA</sequence>
<evidence type="ECO:0000256" key="3">
    <source>
        <dbReference type="ARBA" id="ARBA00014159"/>
    </source>
</evidence>
<evidence type="ECO:0000313" key="10">
    <source>
        <dbReference type="Proteomes" id="UP000229307"/>
    </source>
</evidence>
<evidence type="ECO:0000256" key="4">
    <source>
        <dbReference type="ARBA" id="ARBA00023002"/>
    </source>
</evidence>
<evidence type="ECO:0000313" key="9">
    <source>
        <dbReference type="EMBL" id="PIZ17001.1"/>
    </source>
</evidence>
<accession>A0A2M7SBY0</accession>
<evidence type="ECO:0000259" key="8">
    <source>
        <dbReference type="Pfam" id="PF00676"/>
    </source>
</evidence>
<evidence type="ECO:0000256" key="5">
    <source>
        <dbReference type="ARBA" id="ARBA00023052"/>
    </source>
</evidence>
<comment type="cofactor">
    <cofactor evidence="1 7">
        <name>thiamine diphosphate</name>
        <dbReference type="ChEBI" id="CHEBI:58937"/>
    </cofactor>
</comment>
<keyword evidence="6 7" id="KW-0670">Pyruvate</keyword>
<dbReference type="InterPro" id="IPR050642">
    <property type="entry name" value="PDH_E1_Alpha_Subunit"/>
</dbReference>
<keyword evidence="4 7" id="KW-0560">Oxidoreductase</keyword>
<dbReference type="EC" id="1.2.4.1" evidence="2 7"/>
<dbReference type="InterPro" id="IPR001017">
    <property type="entry name" value="DH_E1"/>
</dbReference>